<dbReference type="GO" id="GO:0016887">
    <property type="term" value="F:ATP hydrolysis activity"/>
    <property type="evidence" value="ECO:0007669"/>
    <property type="project" value="InterPro"/>
</dbReference>
<accession>A0A1G7GFN4</accession>
<dbReference type="Proteomes" id="UP000199446">
    <property type="component" value="Unassembled WGS sequence"/>
</dbReference>
<dbReference type="SUPFAM" id="SSF52540">
    <property type="entry name" value="P-loop containing nucleoside triphosphate hydrolases"/>
    <property type="match status" value="1"/>
</dbReference>
<dbReference type="OrthoDB" id="30025at2"/>
<dbReference type="PANTHER" id="PTHR42711:SF13">
    <property type="entry name" value="ABC TRANSPORTER, ATP-BINDING PROTEIN"/>
    <property type="match status" value="1"/>
</dbReference>
<keyword evidence="6" id="KW-1185">Reference proteome</keyword>
<dbReference type="EMBL" id="FNBC01000014">
    <property type="protein sequence ID" value="SDE86940.1"/>
    <property type="molecule type" value="Genomic_DNA"/>
</dbReference>
<gene>
    <name evidence="5" type="ORF">SAMN04488243_1142</name>
</gene>
<evidence type="ECO:0000313" key="5">
    <source>
        <dbReference type="EMBL" id="SDE86940.1"/>
    </source>
</evidence>
<evidence type="ECO:0000256" key="3">
    <source>
        <dbReference type="ARBA" id="ARBA00022840"/>
    </source>
</evidence>
<protein>
    <submittedName>
        <fullName evidence="5">ABC-2 type transport system ATP-binding protein</fullName>
    </submittedName>
</protein>
<dbReference type="Pfam" id="PF00005">
    <property type="entry name" value="ABC_tran"/>
    <property type="match status" value="1"/>
</dbReference>
<evidence type="ECO:0000313" key="6">
    <source>
        <dbReference type="Proteomes" id="UP000199446"/>
    </source>
</evidence>
<keyword evidence="1" id="KW-0813">Transport</keyword>
<name>A0A1G7GFN4_9DEIN</name>
<evidence type="ECO:0000259" key="4">
    <source>
        <dbReference type="PROSITE" id="PS50893"/>
    </source>
</evidence>
<dbReference type="PANTHER" id="PTHR42711">
    <property type="entry name" value="ABC TRANSPORTER ATP-BINDING PROTEIN"/>
    <property type="match status" value="1"/>
</dbReference>
<feature type="domain" description="ABC transporter" evidence="4">
    <location>
        <begin position="3"/>
        <end position="232"/>
    </location>
</feature>
<dbReference type="InterPro" id="IPR003439">
    <property type="entry name" value="ABC_transporter-like_ATP-bd"/>
</dbReference>
<dbReference type="STRING" id="482827.SAMN04488243_1142"/>
<reference evidence="6" key="1">
    <citation type="submission" date="2016-10" db="EMBL/GenBank/DDBJ databases">
        <authorList>
            <person name="Varghese N."/>
            <person name="Submissions S."/>
        </authorList>
    </citation>
    <scope>NUCLEOTIDE SEQUENCE [LARGE SCALE GENOMIC DNA]</scope>
    <source>
        <strain evidence="6">CGMCC 1.6992</strain>
    </source>
</reference>
<sequence>MRLLVQNVHKRFGKLEALKGVSLELGAGEILGLLGPNGAGKTTLIKVVLGLLLPDAGEVVLEGGGARRRPQGHEFGVLLEGSRNLYVNLSLLVNALYFGGIRGLAPKEVRPRFEAWLERFGLKDRLHAPLASLSRGMQQKAALALALALKPRFLLLDEPTLGLDPVSRREFEGILLELKKEGWGILLTSHDLEVVERVSDRVAFLHRGEVRRQGPTRALLRDWAGEGYRVRLAEPKAEALLQALGPGWSAEGPEVLFFLGPWEALREALGTLPVEVLEVSRGTPSLEALFLHLFGEARPSPGAQPRTV</sequence>
<dbReference type="SMART" id="SM00382">
    <property type="entry name" value="AAA"/>
    <property type="match status" value="1"/>
</dbReference>
<dbReference type="GO" id="GO:0005524">
    <property type="term" value="F:ATP binding"/>
    <property type="evidence" value="ECO:0007669"/>
    <property type="project" value="UniProtKB-KW"/>
</dbReference>
<dbReference type="InterPro" id="IPR003593">
    <property type="entry name" value="AAA+_ATPase"/>
</dbReference>
<keyword evidence="2" id="KW-0547">Nucleotide-binding</keyword>
<organism evidence="5 6">
    <name type="scientific">Thermus arciformis</name>
    <dbReference type="NCBI Taxonomy" id="482827"/>
    <lineage>
        <taxon>Bacteria</taxon>
        <taxon>Thermotogati</taxon>
        <taxon>Deinococcota</taxon>
        <taxon>Deinococci</taxon>
        <taxon>Thermales</taxon>
        <taxon>Thermaceae</taxon>
        <taxon>Thermus</taxon>
    </lineage>
</organism>
<proteinExistence type="predicted"/>
<dbReference type="PROSITE" id="PS50893">
    <property type="entry name" value="ABC_TRANSPORTER_2"/>
    <property type="match status" value="1"/>
</dbReference>
<keyword evidence="3 5" id="KW-0067">ATP-binding</keyword>
<dbReference type="InterPro" id="IPR050763">
    <property type="entry name" value="ABC_transporter_ATP-binding"/>
</dbReference>
<dbReference type="RefSeq" id="WP_093006968.1">
    <property type="nucleotide sequence ID" value="NZ_FNBC01000014.1"/>
</dbReference>
<evidence type="ECO:0000256" key="1">
    <source>
        <dbReference type="ARBA" id="ARBA00022448"/>
    </source>
</evidence>
<dbReference type="InterPro" id="IPR027417">
    <property type="entry name" value="P-loop_NTPase"/>
</dbReference>
<evidence type="ECO:0000256" key="2">
    <source>
        <dbReference type="ARBA" id="ARBA00022741"/>
    </source>
</evidence>
<dbReference type="AlphaFoldDB" id="A0A1G7GFN4"/>
<dbReference type="Gene3D" id="3.40.50.300">
    <property type="entry name" value="P-loop containing nucleotide triphosphate hydrolases"/>
    <property type="match status" value="1"/>
</dbReference>